<accession>A0A0E9T3D1</accession>
<reference evidence="1" key="2">
    <citation type="journal article" date="2015" name="Fish Shellfish Immunol.">
        <title>Early steps in the European eel (Anguilla anguilla)-Vibrio vulnificus interaction in the gills: Role of the RtxA13 toxin.</title>
        <authorList>
            <person name="Callol A."/>
            <person name="Pajuelo D."/>
            <person name="Ebbesson L."/>
            <person name="Teles M."/>
            <person name="MacKenzie S."/>
            <person name="Amaro C."/>
        </authorList>
    </citation>
    <scope>NUCLEOTIDE SEQUENCE</scope>
</reference>
<evidence type="ECO:0000313" key="1">
    <source>
        <dbReference type="EMBL" id="JAH47143.1"/>
    </source>
</evidence>
<dbReference type="EMBL" id="GBXM01061434">
    <property type="protein sequence ID" value="JAH47143.1"/>
    <property type="molecule type" value="Transcribed_RNA"/>
</dbReference>
<proteinExistence type="predicted"/>
<organism evidence="1">
    <name type="scientific">Anguilla anguilla</name>
    <name type="common">European freshwater eel</name>
    <name type="synonym">Muraena anguilla</name>
    <dbReference type="NCBI Taxonomy" id="7936"/>
    <lineage>
        <taxon>Eukaryota</taxon>
        <taxon>Metazoa</taxon>
        <taxon>Chordata</taxon>
        <taxon>Craniata</taxon>
        <taxon>Vertebrata</taxon>
        <taxon>Euteleostomi</taxon>
        <taxon>Actinopterygii</taxon>
        <taxon>Neopterygii</taxon>
        <taxon>Teleostei</taxon>
        <taxon>Anguilliformes</taxon>
        <taxon>Anguillidae</taxon>
        <taxon>Anguilla</taxon>
    </lineage>
</organism>
<protein>
    <submittedName>
        <fullName evidence="1">Uncharacterized protein</fullName>
    </submittedName>
</protein>
<sequence>MKSFLIIITDGLNFPVIKSGVNNKVKYNVDTDMFLMVHTCTHTRTHASSSAFEGDFFKRVDISKRYKPLIIHQ</sequence>
<reference evidence="1" key="1">
    <citation type="submission" date="2014-11" db="EMBL/GenBank/DDBJ databases">
        <authorList>
            <person name="Amaro Gonzalez C."/>
        </authorList>
    </citation>
    <scope>NUCLEOTIDE SEQUENCE</scope>
</reference>
<dbReference type="AlphaFoldDB" id="A0A0E9T3D1"/>
<name>A0A0E9T3D1_ANGAN</name>